<keyword evidence="4 6" id="KW-1133">Transmembrane helix</keyword>
<keyword evidence="8" id="KW-1185">Reference proteome</keyword>
<evidence type="ECO:0000313" key="8">
    <source>
        <dbReference type="Proteomes" id="UP000295645"/>
    </source>
</evidence>
<dbReference type="InterPro" id="IPR005598">
    <property type="entry name" value="ATP_synth_I"/>
</dbReference>
<dbReference type="GO" id="GO:0005886">
    <property type="term" value="C:plasma membrane"/>
    <property type="evidence" value="ECO:0007669"/>
    <property type="project" value="UniProtKB-SubCell"/>
</dbReference>
<reference evidence="7 8" key="1">
    <citation type="submission" date="2019-03" db="EMBL/GenBank/DDBJ databases">
        <title>Above-ground endophytic microbial communities from plants in different locations in the United States.</title>
        <authorList>
            <person name="Frank C."/>
        </authorList>
    </citation>
    <scope>NUCLEOTIDE SEQUENCE [LARGE SCALE GENOMIC DNA]</scope>
    <source>
        <strain evidence="7 8">LP_13_YM</strain>
    </source>
</reference>
<feature type="transmembrane region" description="Helical" evidence="6">
    <location>
        <begin position="73"/>
        <end position="94"/>
    </location>
</feature>
<evidence type="ECO:0000256" key="1">
    <source>
        <dbReference type="ARBA" id="ARBA00004651"/>
    </source>
</evidence>
<dbReference type="EMBL" id="SMCS01000002">
    <property type="protein sequence ID" value="TCV96289.1"/>
    <property type="molecule type" value="Genomic_DNA"/>
</dbReference>
<evidence type="ECO:0000256" key="2">
    <source>
        <dbReference type="ARBA" id="ARBA00022475"/>
    </source>
</evidence>
<name>A0A4V2W4L0_9GAMM</name>
<gene>
    <name evidence="7" type="ORF">EC912_102639</name>
</gene>
<comment type="subcellular location">
    <subcellularLocation>
        <location evidence="1">Cell membrane</location>
        <topology evidence="1">Multi-pass membrane protein</topology>
    </subcellularLocation>
</comment>
<organism evidence="7 8">
    <name type="scientific">Luteibacter rhizovicinus</name>
    <dbReference type="NCBI Taxonomy" id="242606"/>
    <lineage>
        <taxon>Bacteria</taxon>
        <taxon>Pseudomonadati</taxon>
        <taxon>Pseudomonadota</taxon>
        <taxon>Gammaproteobacteria</taxon>
        <taxon>Lysobacterales</taxon>
        <taxon>Rhodanobacteraceae</taxon>
        <taxon>Luteibacter</taxon>
    </lineage>
</organism>
<keyword evidence="3 6" id="KW-0812">Transmembrane</keyword>
<comment type="caution">
    <text evidence="7">The sequence shown here is derived from an EMBL/GenBank/DDBJ whole genome shotgun (WGS) entry which is preliminary data.</text>
</comment>
<keyword evidence="2" id="KW-1003">Cell membrane</keyword>
<evidence type="ECO:0000256" key="6">
    <source>
        <dbReference type="SAM" id="Phobius"/>
    </source>
</evidence>
<proteinExistence type="predicted"/>
<evidence type="ECO:0000313" key="7">
    <source>
        <dbReference type="EMBL" id="TCV96289.1"/>
    </source>
</evidence>
<evidence type="ECO:0000256" key="5">
    <source>
        <dbReference type="ARBA" id="ARBA00023136"/>
    </source>
</evidence>
<dbReference type="AlphaFoldDB" id="A0A4V2W4L0"/>
<dbReference type="RefSeq" id="WP_132142485.1">
    <property type="nucleotide sequence ID" value="NZ_SMCS01000002.1"/>
</dbReference>
<feature type="transmembrane region" description="Helical" evidence="6">
    <location>
        <begin position="12"/>
        <end position="32"/>
    </location>
</feature>
<dbReference type="OrthoDB" id="5957829at2"/>
<protein>
    <submittedName>
        <fullName evidence="7">ATP synthase I subunit</fullName>
    </submittedName>
</protein>
<feature type="transmembrane region" description="Helical" evidence="6">
    <location>
        <begin position="38"/>
        <end position="61"/>
    </location>
</feature>
<accession>A0A4V2W4L0</accession>
<dbReference type="Proteomes" id="UP000295645">
    <property type="component" value="Unassembled WGS sequence"/>
</dbReference>
<keyword evidence="5 6" id="KW-0472">Membrane</keyword>
<evidence type="ECO:0000256" key="4">
    <source>
        <dbReference type="ARBA" id="ARBA00022989"/>
    </source>
</evidence>
<sequence length="121" mass="12644">MLNSLAAGRRLALRVVFAQLVMAVLVGIAFSLQSRSAGLAAFAGALIVALGNALFAARFFSTLGNATVATGRLLLGMFLKWTVFIGGVLLVLAYWKLPPLAALVGLVAGFAVNVFAFRFKG</sequence>
<evidence type="ECO:0000256" key="3">
    <source>
        <dbReference type="ARBA" id="ARBA00022692"/>
    </source>
</evidence>
<dbReference type="Pfam" id="PF03899">
    <property type="entry name" value="ATP-synt_I"/>
    <property type="match status" value="1"/>
</dbReference>
<feature type="transmembrane region" description="Helical" evidence="6">
    <location>
        <begin position="100"/>
        <end position="119"/>
    </location>
</feature>